<dbReference type="EMBL" id="LR796486">
    <property type="protein sequence ID" value="CAB4147182.1"/>
    <property type="molecule type" value="Genomic_DNA"/>
</dbReference>
<sequence>MNKTRFDLEQAIMQCWSTCDDLMLFAQAYQDYEEEMTEDDVANTILGLHYIHEMRCKKLLELHRQFFEIDQYRKSK</sequence>
<gene>
    <name evidence="1" type="ORF">UFOVP507_15</name>
</gene>
<name>A0A6J5MLP2_9CAUD</name>
<protein>
    <submittedName>
        <fullName evidence="1">Uncharacterized protein</fullName>
    </submittedName>
</protein>
<reference evidence="1" key="1">
    <citation type="submission" date="2020-04" db="EMBL/GenBank/DDBJ databases">
        <authorList>
            <person name="Chiriac C."/>
            <person name="Salcher M."/>
            <person name="Ghai R."/>
            <person name="Kavagutti S V."/>
        </authorList>
    </citation>
    <scope>NUCLEOTIDE SEQUENCE</scope>
</reference>
<evidence type="ECO:0000313" key="1">
    <source>
        <dbReference type="EMBL" id="CAB4147182.1"/>
    </source>
</evidence>
<accession>A0A6J5MLP2</accession>
<proteinExistence type="predicted"/>
<organism evidence="1">
    <name type="scientific">uncultured Caudovirales phage</name>
    <dbReference type="NCBI Taxonomy" id="2100421"/>
    <lineage>
        <taxon>Viruses</taxon>
        <taxon>Duplodnaviria</taxon>
        <taxon>Heunggongvirae</taxon>
        <taxon>Uroviricota</taxon>
        <taxon>Caudoviricetes</taxon>
        <taxon>Peduoviridae</taxon>
        <taxon>Maltschvirus</taxon>
        <taxon>Maltschvirus maltsch</taxon>
    </lineage>
</organism>